<reference evidence="2" key="1">
    <citation type="journal article" date="2014" name="Nature">
        <title>Elephant shark genome provides unique insights into gnathostome evolution.</title>
        <authorList>
            <consortium name="International Elephant Shark Genome Sequencing Consortium"/>
            <person name="Venkatesh B."/>
            <person name="Lee A.P."/>
            <person name="Ravi V."/>
            <person name="Maurya A.K."/>
            <person name="Lian M.M."/>
            <person name="Swann J.B."/>
            <person name="Ohta Y."/>
            <person name="Flajnik M.F."/>
            <person name="Sutoh Y."/>
            <person name="Kasahara M."/>
            <person name="Hoon S."/>
            <person name="Gangu V."/>
            <person name="Roy S.W."/>
            <person name="Irimia M."/>
            <person name="Korzh V."/>
            <person name="Kondrychyn I."/>
            <person name="Lim Z.W."/>
            <person name="Tay B.H."/>
            <person name="Tohari S."/>
            <person name="Kong K.W."/>
            <person name="Ho S."/>
            <person name="Lorente-Galdos B."/>
            <person name="Quilez J."/>
            <person name="Marques-Bonet T."/>
            <person name="Raney B.J."/>
            <person name="Ingham P.W."/>
            <person name="Tay A."/>
            <person name="Hillier L.W."/>
            <person name="Minx P."/>
            <person name="Boehm T."/>
            <person name="Wilson R.K."/>
            <person name="Brenner S."/>
            <person name="Warren W.C."/>
        </authorList>
    </citation>
    <scope>NUCLEOTIDE SEQUENCE</scope>
    <source>
        <tissue evidence="2">Brain</tissue>
    </source>
</reference>
<dbReference type="AlphaFoldDB" id="V9L3X5"/>
<sequence length="280" mass="31329">MSVTGEGKERRLKRKLQQFLGDLAVLGSLQGFRYFSCWLRGCEELSLTVLSRDVSCWPGCANGGSRPPPGGRGESWVTVCDEFSQSGLTPLQKRFGHYSDLEPSLPPASPCEQEISRPELNSSLFLLAGYARYMQPYVWFRSSSDPPNPTREDICYAPPTDTPLKLTSTQEWGDRDVRIWDIVSELVQVNTWPPPANPFSVDLHLLESLPPVTRFLASGALLSFLQHIAINARPQNSYYPEVLEEAAILSGFHIKALYGVQRRRGRELGGEGQQQQLAFI</sequence>
<dbReference type="PANTHER" id="PTHR47915">
    <property type="entry name" value="SI:DKEY-19B23.7"/>
    <property type="match status" value="1"/>
</dbReference>
<evidence type="ECO:0000313" key="2">
    <source>
        <dbReference type="EMBL" id="AFP06570.1"/>
    </source>
</evidence>
<protein>
    <recommendedName>
        <fullName evidence="1">DUF7886 domain-containing protein</fullName>
    </recommendedName>
</protein>
<proteinExistence type="evidence at transcript level"/>
<accession>V9L3X5</accession>
<dbReference type="PANTHER" id="PTHR47915:SF1">
    <property type="entry name" value="SI:DKEY-19B23.7"/>
    <property type="match status" value="1"/>
</dbReference>
<feature type="domain" description="DUF7886" evidence="1">
    <location>
        <begin position="109"/>
        <end position="254"/>
    </location>
</feature>
<name>V9L3X5_CALMI</name>
<evidence type="ECO:0000259" key="1">
    <source>
        <dbReference type="Pfam" id="PF25377"/>
    </source>
</evidence>
<dbReference type="InterPro" id="IPR057208">
    <property type="entry name" value="DUF7886"/>
</dbReference>
<dbReference type="Pfam" id="PF25377">
    <property type="entry name" value="DUF7886"/>
    <property type="match status" value="1"/>
</dbReference>
<organism evidence="2">
    <name type="scientific">Callorhinchus milii</name>
    <name type="common">Ghost shark</name>
    <dbReference type="NCBI Taxonomy" id="7868"/>
    <lineage>
        <taxon>Eukaryota</taxon>
        <taxon>Metazoa</taxon>
        <taxon>Chordata</taxon>
        <taxon>Craniata</taxon>
        <taxon>Vertebrata</taxon>
        <taxon>Chondrichthyes</taxon>
        <taxon>Holocephali</taxon>
        <taxon>Chimaeriformes</taxon>
        <taxon>Callorhinchidae</taxon>
        <taxon>Callorhinchus</taxon>
    </lineage>
</organism>
<dbReference type="EMBL" id="JW874053">
    <property type="protein sequence ID" value="AFP06570.1"/>
    <property type="molecule type" value="mRNA"/>
</dbReference>